<comment type="similarity">
    <text evidence="2">Belongs to the NapB family.</text>
</comment>
<dbReference type="PANTHER" id="PTHR38604:SF1">
    <property type="entry name" value="PERIPLASMIC NITRATE REDUCTASE, ELECTRON TRANSFER SUBUNIT"/>
    <property type="match status" value="1"/>
</dbReference>
<proteinExistence type="inferred from homology"/>
<evidence type="ECO:0000256" key="5">
    <source>
        <dbReference type="ARBA" id="ARBA00022617"/>
    </source>
</evidence>
<dbReference type="EMBL" id="FPHB01000038">
    <property type="protein sequence ID" value="SFV57131.1"/>
    <property type="molecule type" value="Genomic_DNA"/>
</dbReference>
<protein>
    <recommendedName>
        <fullName evidence="3">Periplasmic nitrate reductase, electron transfer subunit</fullName>
    </recommendedName>
    <alternativeName>
        <fullName evidence="11">Diheme cytochrome c NapB</fullName>
    </alternativeName>
</protein>
<organism evidence="12">
    <name type="scientific">hydrothermal vent metagenome</name>
    <dbReference type="NCBI Taxonomy" id="652676"/>
    <lineage>
        <taxon>unclassified sequences</taxon>
        <taxon>metagenomes</taxon>
        <taxon>ecological metagenomes</taxon>
    </lineage>
</organism>
<dbReference type="GO" id="GO:0046872">
    <property type="term" value="F:metal ion binding"/>
    <property type="evidence" value="ECO:0007669"/>
    <property type="project" value="UniProtKB-KW"/>
</dbReference>
<dbReference type="InterPro" id="IPR005591">
    <property type="entry name" value="NapB"/>
</dbReference>
<dbReference type="GO" id="GO:0009061">
    <property type="term" value="P:anaerobic respiration"/>
    <property type="evidence" value="ECO:0007669"/>
    <property type="project" value="InterPro"/>
</dbReference>
<keyword evidence="4" id="KW-0813">Transport</keyword>
<dbReference type="GO" id="GO:0042597">
    <property type="term" value="C:periplasmic space"/>
    <property type="evidence" value="ECO:0007669"/>
    <property type="project" value="UniProtKB-SubCell"/>
</dbReference>
<evidence type="ECO:0000256" key="4">
    <source>
        <dbReference type="ARBA" id="ARBA00022448"/>
    </source>
</evidence>
<dbReference type="Gene3D" id="1.10.1130.10">
    <property type="entry name" value="Flavocytochrome C3, Chain A"/>
    <property type="match status" value="1"/>
</dbReference>
<dbReference type="AlphaFoldDB" id="A0A1W1BUJ5"/>
<keyword evidence="8" id="KW-0574">Periplasm</keyword>
<evidence type="ECO:0000256" key="1">
    <source>
        <dbReference type="ARBA" id="ARBA00004418"/>
    </source>
</evidence>
<accession>A0A1W1BUJ5</accession>
<evidence type="ECO:0000313" key="12">
    <source>
        <dbReference type="EMBL" id="SFV57131.1"/>
    </source>
</evidence>
<dbReference type="PANTHER" id="PTHR38604">
    <property type="entry name" value="PERIPLASMIC NITRATE REDUCTASE, ELECTRON TRANSFER SUBUNIT"/>
    <property type="match status" value="1"/>
</dbReference>
<dbReference type="PROSITE" id="PS51257">
    <property type="entry name" value="PROKAR_LIPOPROTEIN"/>
    <property type="match status" value="1"/>
</dbReference>
<dbReference type="InterPro" id="IPR036280">
    <property type="entry name" value="Multihaem_cyt_sf"/>
</dbReference>
<evidence type="ECO:0000256" key="10">
    <source>
        <dbReference type="ARBA" id="ARBA00023004"/>
    </source>
</evidence>
<sequence>MKVLTKLGISTAIAASALLLLSACGTEQAKPAKVEKPVVQKEIVKPVLSDRQLSYRNTDLEDESVVIPPKVKYTDAAPGAAKRFKRAYQDAPPMIPHSVEGLVPIKIGNNQCLGCHMPDVAPAVGATPIPPSHFTDFRPKTTVKNGVIYKDGHPIKNTSDENLKNVSIKPMKKLYMGRYNCTQCHAPQAKLNPLVQNKFQAQYTDPKGAFRSSWKGNKFMEHIKIPAN</sequence>
<reference evidence="12" key="1">
    <citation type="submission" date="2016-10" db="EMBL/GenBank/DDBJ databases">
        <authorList>
            <person name="de Groot N.N."/>
        </authorList>
    </citation>
    <scope>NUCLEOTIDE SEQUENCE</scope>
</reference>
<evidence type="ECO:0000256" key="6">
    <source>
        <dbReference type="ARBA" id="ARBA00022723"/>
    </source>
</evidence>
<dbReference type="SUPFAM" id="SSF48695">
    <property type="entry name" value="Multiheme cytochromes"/>
    <property type="match status" value="1"/>
</dbReference>
<evidence type="ECO:0000256" key="8">
    <source>
        <dbReference type="ARBA" id="ARBA00022764"/>
    </source>
</evidence>
<keyword evidence="9" id="KW-0249">Electron transport</keyword>
<gene>
    <name evidence="12" type="ORF">MNB_SM-7-486</name>
</gene>
<keyword evidence="5" id="KW-0349">Heme</keyword>
<keyword evidence="6" id="KW-0479">Metal-binding</keyword>
<name>A0A1W1BUJ5_9ZZZZ</name>
<evidence type="ECO:0000256" key="11">
    <source>
        <dbReference type="ARBA" id="ARBA00031832"/>
    </source>
</evidence>
<comment type="subcellular location">
    <subcellularLocation>
        <location evidence="1">Periplasm</location>
    </subcellularLocation>
</comment>
<evidence type="ECO:0000256" key="7">
    <source>
        <dbReference type="ARBA" id="ARBA00022729"/>
    </source>
</evidence>
<evidence type="ECO:0000256" key="9">
    <source>
        <dbReference type="ARBA" id="ARBA00022982"/>
    </source>
</evidence>
<evidence type="ECO:0000256" key="2">
    <source>
        <dbReference type="ARBA" id="ARBA00007368"/>
    </source>
</evidence>
<keyword evidence="10" id="KW-0408">Iron</keyword>
<evidence type="ECO:0000256" key="3">
    <source>
        <dbReference type="ARBA" id="ARBA00013773"/>
    </source>
</evidence>
<keyword evidence="7" id="KW-0732">Signal</keyword>
<dbReference type="Pfam" id="PF03892">
    <property type="entry name" value="NapB"/>
    <property type="match status" value="2"/>
</dbReference>